<feature type="region of interest" description="Disordered" evidence="1">
    <location>
        <begin position="129"/>
        <end position="166"/>
    </location>
</feature>
<dbReference type="InterPro" id="IPR011335">
    <property type="entry name" value="Restrct_endonuc-II-like"/>
</dbReference>
<reference evidence="3 4" key="1">
    <citation type="journal article" date="2007" name="Genome Res.">
        <title>Genome characteristics of facultatively symbiotic Frankia sp. strains reflect host range and host plant biogeography.</title>
        <authorList>
            <person name="Normand P."/>
            <person name="Lapierre P."/>
            <person name="Tisa L.S."/>
            <person name="Gogarten J.P."/>
            <person name="Alloisio N."/>
            <person name="Bagnarol E."/>
            <person name="Bassi C.A."/>
            <person name="Berry A.M."/>
            <person name="Bickhart D.M."/>
            <person name="Choisne N."/>
            <person name="Couloux A."/>
            <person name="Cournoyer B."/>
            <person name="Cruveiller S."/>
            <person name="Daubin V."/>
            <person name="Demange N."/>
            <person name="Francino M.P."/>
            <person name="Goltsman E."/>
            <person name="Huang Y."/>
            <person name="Kopp O.R."/>
            <person name="Labarre L."/>
            <person name="Lapidus A."/>
            <person name="Lavire C."/>
            <person name="Marechal J."/>
            <person name="Martinez M."/>
            <person name="Mastronunzio J.E."/>
            <person name="Mullin B.C."/>
            <person name="Niemann J."/>
            <person name="Pujic P."/>
            <person name="Rawnsley T."/>
            <person name="Rouy Z."/>
            <person name="Schenowitz C."/>
            <person name="Sellstedt A."/>
            <person name="Tavares F."/>
            <person name="Tomkins J.P."/>
            <person name="Vallenet D."/>
            <person name="Valverde C."/>
            <person name="Wall L.G."/>
            <person name="Wang Y."/>
            <person name="Medigue C."/>
            <person name="Benson D.R."/>
        </authorList>
    </citation>
    <scope>NUCLEOTIDE SEQUENCE [LARGE SCALE GENOMIC DNA]</scope>
    <source>
        <strain evidence="4">DSM 45986 / CECT 9034 / ACN14a</strain>
    </source>
</reference>
<dbReference type="SUPFAM" id="SSF52980">
    <property type="entry name" value="Restriction endonuclease-like"/>
    <property type="match status" value="1"/>
</dbReference>
<accession>Q0RLU8</accession>
<evidence type="ECO:0000259" key="2">
    <source>
        <dbReference type="Pfam" id="PF04480"/>
    </source>
</evidence>
<evidence type="ECO:0000313" key="3">
    <source>
        <dbReference type="EMBL" id="CAJ61506.1"/>
    </source>
</evidence>
<evidence type="ECO:0000256" key="1">
    <source>
        <dbReference type="SAM" id="MobiDB-lite"/>
    </source>
</evidence>
<dbReference type="Gene3D" id="3.40.960.10">
    <property type="entry name" value="VSR Endonuclease"/>
    <property type="match status" value="1"/>
</dbReference>
<organism evidence="3 4">
    <name type="scientific">Frankia alni (strain DSM 45986 / CECT 9034 / ACN14a)</name>
    <dbReference type="NCBI Taxonomy" id="326424"/>
    <lineage>
        <taxon>Bacteria</taxon>
        <taxon>Bacillati</taxon>
        <taxon>Actinomycetota</taxon>
        <taxon>Actinomycetes</taxon>
        <taxon>Frankiales</taxon>
        <taxon>Frankiaceae</taxon>
        <taxon>Frankia</taxon>
    </lineage>
</organism>
<proteinExistence type="predicted"/>
<dbReference type="KEGG" id="fal:FRAAL2862"/>
<dbReference type="AlphaFoldDB" id="Q0RLU8"/>
<name>Q0RLU8_FRAAA</name>
<dbReference type="HOGENOM" id="CLU_052626_5_2_11"/>
<dbReference type="Pfam" id="PF04480">
    <property type="entry name" value="DUF559"/>
    <property type="match status" value="1"/>
</dbReference>
<dbReference type="eggNOG" id="COG5340">
    <property type="taxonomic scope" value="Bacteria"/>
</dbReference>
<keyword evidence="4" id="KW-1185">Reference proteome</keyword>
<sequence length="262" mass="28385">MLGEPIHLLLPRSAHRAAGIAGLTRHLGALRPGEWHSRRGIPVTTVERTLADLVLDSDRETAVSLLDAALHARRVPDARAVLRSASGRRGVVGRQTWFALADGRAESPLETRLRLLLLDAGLPPEELQWQVWDPGPTRTRHEPTRLGKPDLSDPTPSTPPHRDPGLGRRLVARLDLAWPSRRVAVEADGAAYHGEPRALFRDRVRQNDLLSAGWTLLRFTWADVLGGPAGVADLVRRALALADGAVRSRPGGQPGDPGAGRG</sequence>
<protein>
    <recommendedName>
        <fullName evidence="2">DUF559 domain-containing protein</fullName>
    </recommendedName>
</protein>
<dbReference type="EMBL" id="CT573213">
    <property type="protein sequence ID" value="CAJ61506.1"/>
    <property type="molecule type" value="Genomic_DNA"/>
</dbReference>
<evidence type="ECO:0000313" key="4">
    <source>
        <dbReference type="Proteomes" id="UP000000657"/>
    </source>
</evidence>
<dbReference type="Proteomes" id="UP000000657">
    <property type="component" value="Chromosome"/>
</dbReference>
<dbReference type="RefSeq" id="WP_011604008.1">
    <property type="nucleotide sequence ID" value="NC_008278.1"/>
</dbReference>
<feature type="domain" description="DUF559" evidence="2">
    <location>
        <begin position="175"/>
        <end position="239"/>
    </location>
</feature>
<dbReference type="OrthoDB" id="5143202at2"/>
<dbReference type="STRING" id="326424.FRAAL2862"/>
<feature type="compositionally biased region" description="Basic and acidic residues" evidence="1">
    <location>
        <begin position="139"/>
        <end position="151"/>
    </location>
</feature>
<gene>
    <name evidence="3" type="ordered locus">FRAAL2862</name>
</gene>
<dbReference type="InterPro" id="IPR007569">
    <property type="entry name" value="DUF559"/>
</dbReference>